<dbReference type="SUPFAM" id="SSF53738">
    <property type="entry name" value="Phosphoglucomutase, first 3 domains"/>
    <property type="match status" value="3"/>
</dbReference>
<dbReference type="Pfam" id="PF02880">
    <property type="entry name" value="PGM_PMM_III"/>
    <property type="match status" value="1"/>
</dbReference>
<dbReference type="Proteomes" id="UP001352852">
    <property type="component" value="Unassembled WGS sequence"/>
</dbReference>
<comment type="caution">
    <text evidence="8">The sequence shown here is derived from an EMBL/GenBank/DDBJ whole genome shotgun (WGS) entry which is preliminary data.</text>
</comment>
<name>A0ABU7DX16_9TELE</name>
<dbReference type="PROSITE" id="PS00710">
    <property type="entry name" value="PGM_PMM"/>
    <property type="match status" value="1"/>
</dbReference>
<feature type="compositionally biased region" description="Basic and acidic residues" evidence="6">
    <location>
        <begin position="335"/>
        <end position="348"/>
    </location>
</feature>
<dbReference type="PROSITE" id="PS50039">
    <property type="entry name" value="FORK_HEAD_3"/>
    <property type="match status" value="1"/>
</dbReference>
<dbReference type="CDD" id="cd20048">
    <property type="entry name" value="FH_FOXD4-like"/>
    <property type="match status" value="1"/>
</dbReference>
<feature type="DNA-binding region" description="Fork-head" evidence="5">
    <location>
        <begin position="167"/>
        <end position="261"/>
    </location>
</feature>
<dbReference type="InterPro" id="IPR030456">
    <property type="entry name" value="TF_fork_head_CS_2"/>
</dbReference>
<evidence type="ECO:0000256" key="3">
    <source>
        <dbReference type="ARBA" id="ARBA00022553"/>
    </source>
</evidence>
<dbReference type="PANTHER" id="PTHR22573">
    <property type="entry name" value="PHOSPHOHEXOMUTASE FAMILY MEMBER"/>
    <property type="match status" value="1"/>
</dbReference>
<evidence type="ECO:0000313" key="9">
    <source>
        <dbReference type="Proteomes" id="UP001352852"/>
    </source>
</evidence>
<evidence type="ECO:0000256" key="1">
    <source>
        <dbReference type="ARBA" id="ARBA00004123"/>
    </source>
</evidence>
<evidence type="ECO:0000256" key="4">
    <source>
        <dbReference type="ARBA" id="ARBA00023125"/>
    </source>
</evidence>
<dbReference type="InterPro" id="IPR005841">
    <property type="entry name" value="Alpha-D-phosphohexomutase_SF"/>
</dbReference>
<dbReference type="Gene3D" id="3.30.310.50">
    <property type="entry name" value="Alpha-D-phosphohexomutase, C-terminal domain"/>
    <property type="match status" value="1"/>
</dbReference>
<dbReference type="EMBL" id="JAHUTJ010041077">
    <property type="protein sequence ID" value="MED6279591.1"/>
    <property type="molecule type" value="Genomic_DNA"/>
</dbReference>
<dbReference type="SMART" id="SM00339">
    <property type="entry name" value="FH"/>
    <property type="match status" value="1"/>
</dbReference>
<protein>
    <recommendedName>
        <fullName evidence="7">Fork-head domain-containing protein</fullName>
    </recommendedName>
</protein>
<dbReference type="InterPro" id="IPR016066">
    <property type="entry name" value="A-D-PHexomutase_CS"/>
</dbReference>
<dbReference type="PRINTS" id="PR00053">
    <property type="entry name" value="FORKHEAD"/>
</dbReference>
<dbReference type="Gene3D" id="1.10.10.10">
    <property type="entry name" value="Winged helix-like DNA-binding domain superfamily/Winged helix DNA-binding domain"/>
    <property type="match status" value="1"/>
</dbReference>
<keyword evidence="4 5" id="KW-0238">DNA-binding</keyword>
<dbReference type="PROSITE" id="PS00658">
    <property type="entry name" value="FORK_HEAD_2"/>
    <property type="match status" value="1"/>
</dbReference>
<evidence type="ECO:0000256" key="6">
    <source>
        <dbReference type="SAM" id="MobiDB-lite"/>
    </source>
</evidence>
<dbReference type="SUPFAM" id="SSF46785">
    <property type="entry name" value="Winged helix' DNA-binding domain"/>
    <property type="match status" value="1"/>
</dbReference>
<keyword evidence="9" id="KW-1185">Reference proteome</keyword>
<dbReference type="PRINTS" id="PR00509">
    <property type="entry name" value="PGMPMM"/>
</dbReference>
<dbReference type="InterPro" id="IPR001766">
    <property type="entry name" value="Fork_head_dom"/>
</dbReference>
<accession>A0ABU7DX16</accession>
<proteinExistence type="inferred from homology"/>
<dbReference type="InterPro" id="IPR036388">
    <property type="entry name" value="WH-like_DNA-bd_sf"/>
</dbReference>
<gene>
    <name evidence="8" type="ORF">CHARACLAT_002277</name>
</gene>
<evidence type="ECO:0000256" key="5">
    <source>
        <dbReference type="PROSITE-ProRule" id="PRU00089"/>
    </source>
</evidence>
<keyword evidence="3" id="KW-0597">Phosphoprotein</keyword>
<reference evidence="8 9" key="1">
    <citation type="submission" date="2021-06" db="EMBL/GenBank/DDBJ databases">
        <authorList>
            <person name="Palmer J.M."/>
        </authorList>
    </citation>
    <scope>NUCLEOTIDE SEQUENCE [LARGE SCALE GENOMIC DNA]</scope>
    <source>
        <strain evidence="8 9">CL_MEX2019</strain>
        <tissue evidence="8">Muscle</tissue>
    </source>
</reference>
<dbReference type="InterPro" id="IPR036900">
    <property type="entry name" value="A-D-PHexomutase_C_sf"/>
</dbReference>
<keyword evidence="5" id="KW-0539">Nucleus</keyword>
<dbReference type="InterPro" id="IPR045244">
    <property type="entry name" value="PGM"/>
</dbReference>
<feature type="domain" description="Fork-head" evidence="7">
    <location>
        <begin position="167"/>
        <end position="261"/>
    </location>
</feature>
<dbReference type="Pfam" id="PF24947">
    <property type="entry name" value="PGM1_C_vert_fung"/>
    <property type="match status" value="1"/>
</dbReference>
<evidence type="ECO:0000313" key="8">
    <source>
        <dbReference type="EMBL" id="MED6279591.1"/>
    </source>
</evidence>
<sequence>MDLSHQPSIPPPRLTMPPPWRGDSDRSEGLMGLACRREASLYIKPLRSLLRTVSSLDCQTTDALLRTTHHYACFGIQSLGATMILSGESEAPHQTGLSVEENEIDIVGNKEPVLPLVFRNECSTDAGSSTESGAEFDSSEPDSSGESESSFCTDAPMPRKAQSSSVKPPYSYIALITMAILQSPMKKLTLSGICDFISNKFPYYREKFPAWQNSIRHNLSLNDCFIKIPREPGNPGKGNYWSLDPASEDMFDNGSFLRRRKRFKRNQPEFSREGLFYSSLSSYRPYGQPYNAQGQVNLIPASPVRYIPLQDGTMMPPSSYHRLPHALNAHGKRSGPKDSRAQPCVREPKSDAHAKCSFSIDSIMSRPSPINPQNPHPTHPLHSGLEFGHLISNSAARLLSGGLLLGSVRIEGCSLGLSCQGENKLFPSPPQLRMETSPIPVVTVQTAPFEDQRPGTNGLRRKTAVFEGKKNYLQNYIQSLLSSIDLRDRQGCTMVVGSDGRYFSRAAIEVTVQMAAANGIGRLVIGLNGLLSTPAVSCIIRKIKAIGGIILTASHNPGGPGGDFGIKFNVANGGPSTDTVMERISQVSRTLEEYAICPELRIDLSRLGRQDFDLENKFKPFRVEIVDSVEVYLQLLRNIFDFSAIKGLLTGPDQLKIHIDAMNGVMGLYVRRILCDELGGPVNSAVNCVPLEDFGGRPPEPNLTYATSLVDAMKGGEFGFGAAFDADGDRYMILGENGFFVNPSDSIAIIAANLSTIPYFRQHGARGFARSMATSAALDRVAKAMKLALYETPTGWRYFGNLMDSGRCSLCGEESFGTGSDHIREKDGLWSVLAWLSIMAARKQGVEEIVREHWARFGRNYFCRFDYEGLDPRAAFYLMRDLETVISDKAFSTQKFAVGDNVYSVERSENFEYIDPVDGTVARNQVSVGQLQM</sequence>
<evidence type="ECO:0000256" key="2">
    <source>
        <dbReference type="ARBA" id="ARBA00010231"/>
    </source>
</evidence>
<dbReference type="Pfam" id="PF00250">
    <property type="entry name" value="Forkhead"/>
    <property type="match status" value="1"/>
</dbReference>
<dbReference type="InterPro" id="IPR005845">
    <property type="entry name" value="A-D-PHexomutase_a/b/a-II"/>
</dbReference>
<dbReference type="InterPro" id="IPR005844">
    <property type="entry name" value="A-D-PHexomutase_a/b/a-I"/>
</dbReference>
<feature type="region of interest" description="Disordered" evidence="6">
    <location>
        <begin position="1"/>
        <end position="27"/>
    </location>
</feature>
<organism evidence="8 9">
    <name type="scientific">Characodon lateralis</name>
    <dbReference type="NCBI Taxonomy" id="208331"/>
    <lineage>
        <taxon>Eukaryota</taxon>
        <taxon>Metazoa</taxon>
        <taxon>Chordata</taxon>
        <taxon>Craniata</taxon>
        <taxon>Vertebrata</taxon>
        <taxon>Euteleostomi</taxon>
        <taxon>Actinopterygii</taxon>
        <taxon>Neopterygii</taxon>
        <taxon>Teleostei</taxon>
        <taxon>Neoteleostei</taxon>
        <taxon>Acanthomorphata</taxon>
        <taxon>Ovalentaria</taxon>
        <taxon>Atherinomorphae</taxon>
        <taxon>Cyprinodontiformes</taxon>
        <taxon>Goodeidae</taxon>
        <taxon>Characodon</taxon>
    </lineage>
</organism>
<feature type="region of interest" description="Disordered" evidence="6">
    <location>
        <begin position="322"/>
        <end position="348"/>
    </location>
</feature>
<dbReference type="SUPFAM" id="SSF55957">
    <property type="entry name" value="Phosphoglucomutase, C-terminal domain"/>
    <property type="match status" value="1"/>
</dbReference>
<feature type="compositionally biased region" description="Pro residues" evidence="6">
    <location>
        <begin position="8"/>
        <end position="20"/>
    </location>
</feature>
<comment type="subcellular location">
    <subcellularLocation>
        <location evidence="1 5">Nucleus</location>
    </subcellularLocation>
</comment>
<dbReference type="NCBIfam" id="NF005737">
    <property type="entry name" value="PRK07564.1-1"/>
    <property type="match status" value="1"/>
</dbReference>
<dbReference type="InterPro" id="IPR016055">
    <property type="entry name" value="A-D-PHexomutase_a/b/a-I/II/III"/>
</dbReference>
<dbReference type="PROSITE" id="PS00657">
    <property type="entry name" value="FORK_HEAD_1"/>
    <property type="match status" value="1"/>
</dbReference>
<dbReference type="PANTHER" id="PTHR22573:SF27">
    <property type="entry name" value="PHOSPHOGLUCOMUTASE-LIKE PROTEIN 5"/>
    <property type="match status" value="1"/>
</dbReference>
<evidence type="ECO:0000259" key="7">
    <source>
        <dbReference type="PROSITE" id="PS50039"/>
    </source>
</evidence>
<dbReference type="InterPro" id="IPR005846">
    <property type="entry name" value="A-D-PHexomutase_a/b/a-III"/>
</dbReference>
<dbReference type="Pfam" id="PF02879">
    <property type="entry name" value="PGM_PMM_II"/>
    <property type="match status" value="1"/>
</dbReference>
<feature type="region of interest" description="Disordered" evidence="6">
    <location>
        <begin position="124"/>
        <end position="165"/>
    </location>
</feature>
<comment type="similarity">
    <text evidence="2">Belongs to the phosphohexose mutase family.</text>
</comment>
<dbReference type="InterPro" id="IPR018122">
    <property type="entry name" value="TF_fork_head_CS_1"/>
</dbReference>
<dbReference type="Gene3D" id="3.40.120.10">
    <property type="entry name" value="Alpha-D-Glucose-1,6-Bisphosphate, subunit A, domain 3"/>
    <property type="match status" value="3"/>
</dbReference>
<dbReference type="Pfam" id="PF02878">
    <property type="entry name" value="PGM_PMM_I"/>
    <property type="match status" value="1"/>
</dbReference>
<dbReference type="InterPro" id="IPR036390">
    <property type="entry name" value="WH_DNA-bd_sf"/>
</dbReference>